<keyword evidence="8" id="KW-0645">Protease</keyword>
<accession>A0A372EH34</accession>
<dbReference type="AlphaFoldDB" id="A0A372EH34"/>
<keyword evidence="3 5" id="KW-1133">Transmembrane helix</keyword>
<comment type="caution">
    <text evidence="8">The sequence shown here is derived from an EMBL/GenBank/DDBJ whole genome shotgun (WGS) entry which is preliminary data.</text>
</comment>
<keyword evidence="8" id="KW-0378">Hydrolase</keyword>
<dbReference type="GO" id="GO:0004252">
    <property type="term" value="F:serine-type endopeptidase activity"/>
    <property type="evidence" value="ECO:0007669"/>
    <property type="project" value="InterPro"/>
</dbReference>
<dbReference type="RefSeq" id="WP_116960093.1">
    <property type="nucleotide sequence ID" value="NZ_QVLS01000010.1"/>
</dbReference>
<organism evidence="8 9">
    <name type="scientific">Hydrogenophaga borbori</name>
    <dbReference type="NCBI Taxonomy" id="2294117"/>
    <lineage>
        <taxon>Bacteria</taxon>
        <taxon>Pseudomonadati</taxon>
        <taxon>Pseudomonadota</taxon>
        <taxon>Betaproteobacteria</taxon>
        <taxon>Burkholderiales</taxon>
        <taxon>Comamonadaceae</taxon>
        <taxon>Hydrogenophaga</taxon>
    </lineage>
</organism>
<dbReference type="InterPro" id="IPR035952">
    <property type="entry name" value="Rhomboid-like_sf"/>
</dbReference>
<evidence type="ECO:0000256" key="4">
    <source>
        <dbReference type="ARBA" id="ARBA00023136"/>
    </source>
</evidence>
<evidence type="ECO:0000256" key="5">
    <source>
        <dbReference type="SAM" id="Phobius"/>
    </source>
</evidence>
<dbReference type="GO" id="GO:0016020">
    <property type="term" value="C:membrane"/>
    <property type="evidence" value="ECO:0007669"/>
    <property type="project" value="UniProtKB-SubCell"/>
</dbReference>
<keyword evidence="4 5" id="KW-0472">Membrane</keyword>
<comment type="subcellular location">
    <subcellularLocation>
        <location evidence="1">Membrane</location>
        <topology evidence="1">Multi-pass membrane protein</topology>
    </subcellularLocation>
</comment>
<dbReference type="GO" id="GO:0006508">
    <property type="term" value="P:proteolysis"/>
    <property type="evidence" value="ECO:0007669"/>
    <property type="project" value="UniProtKB-KW"/>
</dbReference>
<dbReference type="Gene3D" id="1.20.1540.10">
    <property type="entry name" value="Rhomboid-like"/>
    <property type="match status" value="1"/>
</dbReference>
<proteinExistence type="predicted"/>
<feature type="transmembrane region" description="Helical" evidence="5">
    <location>
        <begin position="55"/>
        <end position="74"/>
    </location>
</feature>
<dbReference type="EMBL" id="QVLS01000010">
    <property type="protein sequence ID" value="RFP77696.1"/>
    <property type="molecule type" value="Genomic_DNA"/>
</dbReference>
<evidence type="ECO:0000313" key="9">
    <source>
        <dbReference type="Proteomes" id="UP000261931"/>
    </source>
</evidence>
<evidence type="ECO:0000313" key="8">
    <source>
        <dbReference type="EMBL" id="RFP77696.1"/>
    </source>
</evidence>
<feature type="domain" description="Peptidase S54 rhomboid" evidence="7">
    <location>
        <begin position="42"/>
        <end position="186"/>
    </location>
</feature>
<gene>
    <name evidence="8" type="ORF">DY262_15975</name>
</gene>
<keyword evidence="6" id="KW-0732">Signal</keyword>
<feature type="signal peptide" evidence="6">
    <location>
        <begin position="1"/>
        <end position="29"/>
    </location>
</feature>
<dbReference type="Pfam" id="PF01694">
    <property type="entry name" value="Rhomboid"/>
    <property type="match status" value="1"/>
</dbReference>
<dbReference type="SUPFAM" id="SSF144091">
    <property type="entry name" value="Rhomboid-like"/>
    <property type="match status" value="1"/>
</dbReference>
<name>A0A372EH34_9BURK</name>
<evidence type="ECO:0000256" key="6">
    <source>
        <dbReference type="SAM" id="SignalP"/>
    </source>
</evidence>
<keyword evidence="9" id="KW-1185">Reference proteome</keyword>
<keyword evidence="2 5" id="KW-0812">Transmembrane</keyword>
<dbReference type="Proteomes" id="UP000261931">
    <property type="component" value="Unassembled WGS sequence"/>
</dbReference>
<feature type="chain" id="PRO_5016688182" evidence="6">
    <location>
        <begin position="30"/>
        <end position="199"/>
    </location>
</feature>
<evidence type="ECO:0000259" key="7">
    <source>
        <dbReference type="Pfam" id="PF01694"/>
    </source>
</evidence>
<evidence type="ECO:0000256" key="3">
    <source>
        <dbReference type="ARBA" id="ARBA00022989"/>
    </source>
</evidence>
<sequence>MKGSRSWLALCTLHGVASLVLWASPAALAQALVWRSADWAQRPWTPWTSAWVHLNAPHLVGNLLALGVLAAIGWRLRPSRAATLAWALSWPLLQLSLLLWPLIGYAVGLSGVLHAGVAVLAVCLLLDGPKALRPWGLLLASGLLFKLWLERGWSAPVVWDPGGQMSVVRAAHLGGAAWGALLGALGVGWGRWRARRTGG</sequence>
<reference evidence="8 9" key="1">
    <citation type="submission" date="2018-08" db="EMBL/GenBank/DDBJ databases">
        <title>Hydrogenophaga sp. LA-38 isolated from sludge.</title>
        <authorList>
            <person name="Im W.-T."/>
        </authorList>
    </citation>
    <scope>NUCLEOTIDE SEQUENCE [LARGE SCALE GENOMIC DNA]</scope>
    <source>
        <strain evidence="8 9">LA-38</strain>
    </source>
</reference>
<feature type="transmembrane region" description="Helical" evidence="5">
    <location>
        <begin position="106"/>
        <end position="125"/>
    </location>
</feature>
<feature type="transmembrane region" description="Helical" evidence="5">
    <location>
        <begin position="169"/>
        <end position="189"/>
    </location>
</feature>
<dbReference type="InterPro" id="IPR022764">
    <property type="entry name" value="Peptidase_S54_rhomboid_dom"/>
</dbReference>
<evidence type="ECO:0000256" key="1">
    <source>
        <dbReference type="ARBA" id="ARBA00004141"/>
    </source>
</evidence>
<protein>
    <submittedName>
        <fullName evidence="8">Rhomboid family intramembrane serine protease</fullName>
    </submittedName>
</protein>
<evidence type="ECO:0000256" key="2">
    <source>
        <dbReference type="ARBA" id="ARBA00022692"/>
    </source>
</evidence>